<evidence type="ECO:0000313" key="1">
    <source>
        <dbReference type="EMBL" id="GFU38875.1"/>
    </source>
</evidence>
<keyword evidence="2" id="KW-1185">Reference proteome</keyword>
<organism evidence="1 2">
    <name type="scientific">Nephila pilipes</name>
    <name type="common">Giant wood spider</name>
    <name type="synonym">Nephila maculata</name>
    <dbReference type="NCBI Taxonomy" id="299642"/>
    <lineage>
        <taxon>Eukaryota</taxon>
        <taxon>Metazoa</taxon>
        <taxon>Ecdysozoa</taxon>
        <taxon>Arthropoda</taxon>
        <taxon>Chelicerata</taxon>
        <taxon>Arachnida</taxon>
        <taxon>Araneae</taxon>
        <taxon>Araneomorphae</taxon>
        <taxon>Entelegynae</taxon>
        <taxon>Araneoidea</taxon>
        <taxon>Nephilidae</taxon>
        <taxon>Nephila</taxon>
    </lineage>
</organism>
<dbReference type="Proteomes" id="UP000887013">
    <property type="component" value="Unassembled WGS sequence"/>
</dbReference>
<comment type="caution">
    <text evidence="1">The sequence shown here is derived from an EMBL/GenBank/DDBJ whole genome shotgun (WGS) entry which is preliminary data.</text>
</comment>
<gene>
    <name evidence="1" type="ORF">NPIL_161481</name>
</gene>
<dbReference type="AlphaFoldDB" id="A0A8X6UMV6"/>
<protein>
    <submittedName>
        <fullName evidence="1">Uncharacterized protein</fullName>
    </submittedName>
</protein>
<accession>A0A8X6UMV6</accession>
<proteinExistence type="predicted"/>
<name>A0A8X6UMV6_NEPPI</name>
<evidence type="ECO:0000313" key="2">
    <source>
        <dbReference type="Proteomes" id="UP000887013"/>
    </source>
</evidence>
<sequence length="76" mass="8473">MSIGVIGRVEQSLPKPADPCEWISSGVGWFLTGESPLEPLASLSQLAPYGVDRSIKNHREDEFWVPIAIKSHQKVW</sequence>
<reference evidence="1" key="1">
    <citation type="submission" date="2020-08" db="EMBL/GenBank/DDBJ databases">
        <title>Multicomponent nature underlies the extraordinary mechanical properties of spider dragline silk.</title>
        <authorList>
            <person name="Kono N."/>
            <person name="Nakamura H."/>
            <person name="Mori M."/>
            <person name="Yoshida Y."/>
            <person name="Ohtoshi R."/>
            <person name="Malay A.D."/>
            <person name="Moran D.A.P."/>
            <person name="Tomita M."/>
            <person name="Numata K."/>
            <person name="Arakawa K."/>
        </authorList>
    </citation>
    <scope>NUCLEOTIDE SEQUENCE</scope>
</reference>
<dbReference type="EMBL" id="BMAW01131314">
    <property type="protein sequence ID" value="GFU38875.1"/>
    <property type="molecule type" value="Genomic_DNA"/>
</dbReference>